<dbReference type="PROSITE" id="PS50041">
    <property type="entry name" value="C_TYPE_LECTIN_2"/>
    <property type="match status" value="1"/>
</dbReference>
<dbReference type="GO" id="GO:0005886">
    <property type="term" value="C:plasma membrane"/>
    <property type="evidence" value="ECO:0007669"/>
    <property type="project" value="InterPro"/>
</dbReference>
<dbReference type="EMBL" id="JANPWB010000001">
    <property type="protein sequence ID" value="KAJ1212858.1"/>
    <property type="molecule type" value="Genomic_DNA"/>
</dbReference>
<dbReference type="InterPro" id="IPR016187">
    <property type="entry name" value="CTDL_fold"/>
</dbReference>
<evidence type="ECO:0000259" key="3">
    <source>
        <dbReference type="PROSITE" id="PS50041"/>
    </source>
</evidence>
<dbReference type="Gene3D" id="3.10.100.10">
    <property type="entry name" value="Mannose-Binding Protein A, subunit A"/>
    <property type="match status" value="1"/>
</dbReference>
<dbReference type="SUPFAM" id="SSF56436">
    <property type="entry name" value="C-type lectin-like"/>
    <property type="match status" value="1"/>
</dbReference>
<dbReference type="PANTHER" id="PTHR15028">
    <property type="entry name" value="CD72-RELATED"/>
    <property type="match status" value="1"/>
</dbReference>
<evidence type="ECO:0000256" key="1">
    <source>
        <dbReference type="SAM" id="Coils"/>
    </source>
</evidence>
<keyword evidence="2" id="KW-0812">Transmembrane</keyword>
<dbReference type="SMART" id="SM00034">
    <property type="entry name" value="CLECT"/>
    <property type="match status" value="1"/>
</dbReference>
<dbReference type="InterPro" id="IPR016186">
    <property type="entry name" value="C-type_lectin-like/link_sf"/>
</dbReference>
<keyword evidence="2" id="KW-0472">Membrane</keyword>
<feature type="transmembrane region" description="Helical" evidence="2">
    <location>
        <begin position="100"/>
        <end position="124"/>
    </location>
</feature>
<reference evidence="4" key="1">
    <citation type="journal article" date="2022" name="bioRxiv">
        <title>Sequencing and chromosome-scale assembly of the giantPleurodeles waltlgenome.</title>
        <authorList>
            <person name="Brown T."/>
            <person name="Elewa A."/>
            <person name="Iarovenko S."/>
            <person name="Subramanian E."/>
            <person name="Araus A.J."/>
            <person name="Petzold A."/>
            <person name="Susuki M."/>
            <person name="Suzuki K.-i.T."/>
            <person name="Hayashi T."/>
            <person name="Toyoda A."/>
            <person name="Oliveira C."/>
            <person name="Osipova E."/>
            <person name="Leigh N.D."/>
            <person name="Simon A."/>
            <person name="Yun M.H."/>
        </authorList>
    </citation>
    <scope>NUCLEOTIDE SEQUENCE</scope>
    <source>
        <strain evidence="4">20211129_DDA</strain>
        <tissue evidence="4">Liver</tissue>
    </source>
</reference>
<sequence length="451" mass="51097">MDGAVTYADVKFVKNPAMAKHRQHGTEARDNSEGLYANIRVPGGDARAESASGSNGCQAFGGYGEITYAEVKVTQTIGDNIPSGSSCTSSKALQLWRTALVAHVTHILMATSLLLLVTTIALGVRYSQNFVQLKETKQHLQRLTQHHETLNDSMYQRIRESDRTLMDTEDRLTETQTQCNQDRESWKQTQQQLQINNGQLTESLHTTRQALRNTENSLREKEKELTQSQNELNQLRSSWDALLDKCRSTESRFKTCTSDLAVAKSRSTTLDSNLYKVKELLRSRETSLIQAEEQLKVERNLISTLCMNKQMRIQHFSVTGTGYFKYCPIGWVLINRKCYFFSEKWDTRDASEKACKSKSTTLAVVISQDSILKDYIKGMSHEYWIGLQKVKNKWTWSDGSPGVAPYGAQGSCAAWGKELISESCSRVLPWICEKEAPECSPWESFKDCFRS</sequence>
<feature type="domain" description="C-type lectin" evidence="3">
    <location>
        <begin position="334"/>
        <end position="433"/>
    </location>
</feature>
<evidence type="ECO:0000256" key="2">
    <source>
        <dbReference type="SAM" id="Phobius"/>
    </source>
</evidence>
<gene>
    <name evidence="4" type="ORF">NDU88_000502</name>
</gene>
<dbReference type="AlphaFoldDB" id="A0AAV7WJW0"/>
<keyword evidence="1" id="KW-0175">Coiled coil</keyword>
<dbReference type="InterPro" id="IPR039689">
    <property type="entry name" value="CD72"/>
</dbReference>
<dbReference type="InterPro" id="IPR001304">
    <property type="entry name" value="C-type_lectin-like"/>
</dbReference>
<dbReference type="Proteomes" id="UP001066276">
    <property type="component" value="Chromosome 1_1"/>
</dbReference>
<dbReference type="SUPFAM" id="SSF57997">
    <property type="entry name" value="Tropomyosin"/>
    <property type="match status" value="1"/>
</dbReference>
<keyword evidence="5" id="KW-1185">Reference proteome</keyword>
<feature type="coiled-coil region" evidence="1">
    <location>
        <begin position="204"/>
        <end position="238"/>
    </location>
</feature>
<keyword evidence="2" id="KW-1133">Transmembrane helix</keyword>
<protein>
    <recommendedName>
        <fullName evidence="3">C-type lectin domain-containing protein</fullName>
    </recommendedName>
</protein>
<evidence type="ECO:0000313" key="5">
    <source>
        <dbReference type="Proteomes" id="UP001066276"/>
    </source>
</evidence>
<name>A0AAV7WJW0_PLEWA</name>
<organism evidence="4 5">
    <name type="scientific">Pleurodeles waltl</name>
    <name type="common">Iberian ribbed newt</name>
    <dbReference type="NCBI Taxonomy" id="8319"/>
    <lineage>
        <taxon>Eukaryota</taxon>
        <taxon>Metazoa</taxon>
        <taxon>Chordata</taxon>
        <taxon>Craniata</taxon>
        <taxon>Vertebrata</taxon>
        <taxon>Euteleostomi</taxon>
        <taxon>Amphibia</taxon>
        <taxon>Batrachia</taxon>
        <taxon>Caudata</taxon>
        <taxon>Salamandroidea</taxon>
        <taxon>Salamandridae</taxon>
        <taxon>Pleurodelinae</taxon>
        <taxon>Pleurodeles</taxon>
    </lineage>
</organism>
<dbReference type="GO" id="GO:0004888">
    <property type="term" value="F:transmembrane signaling receptor activity"/>
    <property type="evidence" value="ECO:0007669"/>
    <property type="project" value="InterPro"/>
</dbReference>
<proteinExistence type="predicted"/>
<evidence type="ECO:0000313" key="4">
    <source>
        <dbReference type="EMBL" id="KAJ1212858.1"/>
    </source>
</evidence>
<dbReference type="Pfam" id="PF00059">
    <property type="entry name" value="Lectin_C"/>
    <property type="match status" value="1"/>
</dbReference>
<accession>A0AAV7WJW0</accession>
<dbReference type="PANTHER" id="PTHR15028:SF6">
    <property type="entry name" value="B-CELL DIFFERENTIATION ANTIGEN CD72"/>
    <property type="match status" value="1"/>
</dbReference>
<comment type="caution">
    <text evidence="4">The sequence shown here is derived from an EMBL/GenBank/DDBJ whole genome shotgun (WGS) entry which is preliminary data.</text>
</comment>